<dbReference type="Proteomes" id="UP000189703">
    <property type="component" value="Unplaced"/>
</dbReference>
<dbReference type="SMART" id="SM00239">
    <property type="entry name" value="C2"/>
    <property type="match status" value="1"/>
</dbReference>
<feature type="domain" description="C2" evidence="3">
    <location>
        <begin position="1"/>
        <end position="105"/>
    </location>
</feature>
<evidence type="ECO:0000256" key="1">
    <source>
        <dbReference type="ARBA" id="ARBA00022723"/>
    </source>
</evidence>
<evidence type="ECO:0000256" key="2">
    <source>
        <dbReference type="ARBA" id="ARBA00022837"/>
    </source>
</evidence>
<protein>
    <submittedName>
        <fullName evidence="5">Elicitor-responsive protein 3-like</fullName>
    </submittedName>
</protein>
<dbReference type="GO" id="GO:0046872">
    <property type="term" value="F:metal ion binding"/>
    <property type="evidence" value="ECO:0007669"/>
    <property type="project" value="UniProtKB-KW"/>
</dbReference>
<dbReference type="OrthoDB" id="419768at2759"/>
<keyword evidence="2" id="KW-0106">Calcium</keyword>
<dbReference type="PANTHER" id="PTHR46502">
    <property type="entry name" value="C2 DOMAIN-CONTAINING"/>
    <property type="match status" value="1"/>
</dbReference>
<proteinExistence type="predicted"/>
<dbReference type="OMA" id="ECCEEEQ"/>
<accession>A0A1U8B9T5</accession>
<name>A0A1U8B9T5_NELNU</name>
<dbReference type="eggNOG" id="KOG1030">
    <property type="taxonomic scope" value="Eukaryota"/>
</dbReference>
<evidence type="ECO:0000313" key="4">
    <source>
        <dbReference type="Proteomes" id="UP000189703"/>
    </source>
</evidence>
<evidence type="ECO:0000313" key="5">
    <source>
        <dbReference type="RefSeq" id="XP_010273137.1"/>
    </source>
</evidence>
<dbReference type="Pfam" id="PF00168">
    <property type="entry name" value="C2"/>
    <property type="match status" value="1"/>
</dbReference>
<keyword evidence="4" id="KW-1185">Reference proteome</keyword>
<dbReference type="RefSeq" id="XP_010273137.1">
    <property type="nucleotide sequence ID" value="XM_010274835.2"/>
</dbReference>
<dbReference type="InterPro" id="IPR000008">
    <property type="entry name" value="C2_dom"/>
</dbReference>
<keyword evidence="1" id="KW-0479">Metal-binding</keyword>
<dbReference type="GeneID" id="104608751"/>
<dbReference type="Gene3D" id="2.60.40.150">
    <property type="entry name" value="C2 domain"/>
    <property type="match status" value="1"/>
</dbReference>
<dbReference type="InterPro" id="IPR035892">
    <property type="entry name" value="C2_domain_sf"/>
</dbReference>
<dbReference type="KEGG" id="nnu:104608751"/>
<dbReference type="PROSITE" id="PS50004">
    <property type="entry name" value="C2"/>
    <property type="match status" value="1"/>
</dbReference>
<dbReference type="FunCoup" id="A0A1U8B9T5">
    <property type="interactions" value="104"/>
</dbReference>
<dbReference type="PANTHER" id="PTHR46502:SF2">
    <property type="entry name" value="16 KDA PHLOEM PROTEIN 2"/>
    <property type="match status" value="1"/>
</dbReference>
<gene>
    <name evidence="5" type="primary">LOC104608751</name>
</gene>
<dbReference type="AlphaFoldDB" id="A0A1U8B9T5"/>
<dbReference type="InParanoid" id="A0A1U8B9T5"/>
<reference evidence="5" key="1">
    <citation type="submission" date="2025-08" db="UniProtKB">
        <authorList>
            <consortium name="RefSeq"/>
        </authorList>
    </citation>
    <scope>IDENTIFICATION</scope>
</reference>
<evidence type="ECO:0000259" key="3">
    <source>
        <dbReference type="PROSITE" id="PS50004"/>
    </source>
</evidence>
<dbReference type="SUPFAM" id="SSF49562">
    <property type="entry name" value="C2 domain (Calcium/lipid-binding domain, CaLB)"/>
    <property type="match status" value="1"/>
</dbReference>
<sequence length="150" mass="16917">MMPQGKLEVLLVSAKGLKNTDFLSKMDPYVILTCCTQQQKSSVASGQGTKPEWNEIFVFTVSQGVTELHIKIMDRDRFTKDDFVGESTISLKPLFVEGSFPPTPYSVVKDQQFCGEIKVGLTFTPEDDYEQGYYAEEESYGGWKESSSWI</sequence>
<organism evidence="4 5">
    <name type="scientific">Nelumbo nucifera</name>
    <name type="common">Sacred lotus</name>
    <dbReference type="NCBI Taxonomy" id="4432"/>
    <lineage>
        <taxon>Eukaryota</taxon>
        <taxon>Viridiplantae</taxon>
        <taxon>Streptophyta</taxon>
        <taxon>Embryophyta</taxon>
        <taxon>Tracheophyta</taxon>
        <taxon>Spermatophyta</taxon>
        <taxon>Magnoliopsida</taxon>
        <taxon>Proteales</taxon>
        <taxon>Nelumbonaceae</taxon>
        <taxon>Nelumbo</taxon>
    </lineage>
</organism>